<dbReference type="Proteomes" id="UP000008312">
    <property type="component" value="Unassembled WGS sequence"/>
</dbReference>
<sequence>MTHINFRIFASTVVPAINPDIVIHTGDITDGWIEGLKSGDIVEEWEMYKSTLVEHGYFNNSFWLDIRGNHDNSNQQSGIRHSYYNYSTWGHEGPVFNKVYTRPFGRYCFIGLDATLSPSPGVMMTYFGYVSSVNRAKLLDSLRSDTQSCNHTIVFTHYPTMYLNSPALHAIYRDNAPSFVLSGHVHATLGNRANVGSVDRTELQAKINPRTIECVVRDFKRKRMFVELMNE</sequence>
<dbReference type="Gene3D" id="3.60.21.10">
    <property type="match status" value="1"/>
</dbReference>
<gene>
    <name evidence="2" type="ORF">GSBLH_T00007120001</name>
</gene>
<dbReference type="GO" id="GO:0016787">
    <property type="term" value="F:hydrolase activity"/>
    <property type="evidence" value="ECO:0007669"/>
    <property type="project" value="InterPro"/>
</dbReference>
<evidence type="ECO:0000259" key="1">
    <source>
        <dbReference type="Pfam" id="PF00149"/>
    </source>
</evidence>
<proteinExistence type="predicted"/>
<dbReference type="PANTHER" id="PTHR14795:SF0">
    <property type="entry name" value="TRANSMEMBRANE PROTEIN 62"/>
    <property type="match status" value="1"/>
</dbReference>
<keyword evidence="3" id="KW-1185">Reference proteome</keyword>
<name>D8M5K5_BLAHO</name>
<dbReference type="Pfam" id="PF00149">
    <property type="entry name" value="Metallophos"/>
    <property type="match status" value="1"/>
</dbReference>
<protein>
    <recommendedName>
        <fullName evidence="1">Calcineurin-like phosphoesterase domain-containing protein</fullName>
    </recommendedName>
</protein>
<reference evidence="2" key="1">
    <citation type="submission" date="2010-02" db="EMBL/GenBank/DDBJ databases">
        <title>Sequencing and annotation of the Blastocystis hominis genome.</title>
        <authorList>
            <person name="Wincker P."/>
        </authorList>
    </citation>
    <scope>NUCLEOTIDE SEQUENCE</scope>
    <source>
        <strain evidence="2">Singapore isolate B</strain>
    </source>
</reference>
<organism evidence="2">
    <name type="scientific">Blastocystis hominis</name>
    <dbReference type="NCBI Taxonomy" id="12968"/>
    <lineage>
        <taxon>Eukaryota</taxon>
        <taxon>Sar</taxon>
        <taxon>Stramenopiles</taxon>
        <taxon>Bigyra</taxon>
        <taxon>Opalozoa</taxon>
        <taxon>Opalinata</taxon>
        <taxon>Blastocystidae</taxon>
        <taxon>Blastocystis</taxon>
    </lineage>
</organism>
<evidence type="ECO:0000313" key="2">
    <source>
        <dbReference type="EMBL" id="CBK23344.2"/>
    </source>
</evidence>
<accession>D8M5K5</accession>
<dbReference type="AlphaFoldDB" id="D8M5K5"/>
<dbReference type="PANTHER" id="PTHR14795">
    <property type="entry name" value="HELICASE RELATED"/>
    <property type="match status" value="1"/>
</dbReference>
<dbReference type="EMBL" id="FN668661">
    <property type="protein sequence ID" value="CBK23344.2"/>
    <property type="molecule type" value="Genomic_DNA"/>
</dbReference>
<dbReference type="InterPro" id="IPR029052">
    <property type="entry name" value="Metallo-depent_PP-like"/>
</dbReference>
<feature type="domain" description="Calcineurin-like phosphoesterase" evidence="1">
    <location>
        <begin position="14"/>
        <end position="187"/>
    </location>
</feature>
<dbReference type="GeneID" id="24923244"/>
<evidence type="ECO:0000313" key="3">
    <source>
        <dbReference type="Proteomes" id="UP000008312"/>
    </source>
</evidence>
<dbReference type="OrthoDB" id="197611at2759"/>
<dbReference type="RefSeq" id="XP_012897392.1">
    <property type="nucleotide sequence ID" value="XM_013041938.1"/>
</dbReference>
<dbReference type="SUPFAM" id="SSF56300">
    <property type="entry name" value="Metallo-dependent phosphatases"/>
    <property type="match status" value="1"/>
</dbReference>
<dbReference type="InterPro" id="IPR004843">
    <property type="entry name" value="Calcineurin-like_PHP"/>
</dbReference>
<dbReference type="InParanoid" id="D8M5K5"/>